<accession>A0ABS7SG95</accession>
<feature type="domain" description="STAS" evidence="1">
    <location>
        <begin position="10"/>
        <end position="109"/>
    </location>
</feature>
<comment type="caution">
    <text evidence="2">The sequence shown here is derived from an EMBL/GenBank/DDBJ whole genome shotgun (WGS) entry which is preliminary data.</text>
</comment>
<evidence type="ECO:0000313" key="3">
    <source>
        <dbReference type="Proteomes" id="UP000826651"/>
    </source>
</evidence>
<dbReference type="InterPro" id="IPR002645">
    <property type="entry name" value="STAS_dom"/>
</dbReference>
<organism evidence="2 3">
    <name type="scientific">Occultella gossypii</name>
    <dbReference type="NCBI Taxonomy" id="2800820"/>
    <lineage>
        <taxon>Bacteria</taxon>
        <taxon>Bacillati</taxon>
        <taxon>Actinomycetota</taxon>
        <taxon>Actinomycetes</taxon>
        <taxon>Micrococcales</taxon>
        <taxon>Ruaniaceae</taxon>
        <taxon>Occultella</taxon>
    </lineage>
</organism>
<gene>
    <name evidence="2" type="ORF">KCQ71_23215</name>
</gene>
<dbReference type="EMBL" id="JAGSHT010000023">
    <property type="protein sequence ID" value="MBZ2199077.1"/>
    <property type="molecule type" value="Genomic_DNA"/>
</dbReference>
<dbReference type="InterPro" id="IPR058548">
    <property type="entry name" value="MlaB-like_STAS"/>
</dbReference>
<dbReference type="InterPro" id="IPR036513">
    <property type="entry name" value="STAS_dom_sf"/>
</dbReference>
<reference evidence="2 3" key="1">
    <citation type="submission" date="2021-04" db="EMBL/GenBank/DDBJ databases">
        <title>Ruania sp. nov., isolated from sandy soil of mangrove forest.</title>
        <authorList>
            <person name="Ge X."/>
            <person name="Huang R."/>
            <person name="Liu W."/>
        </authorList>
    </citation>
    <scope>NUCLEOTIDE SEQUENCE [LARGE SCALE GENOMIC DNA]</scope>
    <source>
        <strain evidence="2 3">N2-46</strain>
    </source>
</reference>
<dbReference type="PROSITE" id="PS50801">
    <property type="entry name" value="STAS"/>
    <property type="match status" value="1"/>
</dbReference>
<keyword evidence="3" id="KW-1185">Reference proteome</keyword>
<evidence type="ECO:0000313" key="2">
    <source>
        <dbReference type="EMBL" id="MBZ2199077.1"/>
    </source>
</evidence>
<dbReference type="SUPFAM" id="SSF52091">
    <property type="entry name" value="SpoIIaa-like"/>
    <property type="match status" value="1"/>
</dbReference>
<dbReference type="Pfam" id="PF13466">
    <property type="entry name" value="STAS_2"/>
    <property type="match status" value="1"/>
</dbReference>
<name>A0ABS7SG95_9MICO</name>
<evidence type="ECO:0000259" key="1">
    <source>
        <dbReference type="PROSITE" id="PS50801"/>
    </source>
</evidence>
<proteinExistence type="predicted"/>
<dbReference type="RefSeq" id="WP_223410973.1">
    <property type="nucleotide sequence ID" value="NZ_JAGSHT010000023.1"/>
</dbReference>
<dbReference type="Proteomes" id="UP000826651">
    <property type="component" value="Unassembled WGS sequence"/>
</dbReference>
<protein>
    <recommendedName>
        <fullName evidence="1">STAS domain-containing protein</fullName>
    </recommendedName>
</protein>
<sequence length="109" mass="11657">MKRDEGAACAQVCIHQAEGQVTLDVSGPLSVSAAELLIEVLDGEDPEAEMTIDLSQTTFSDSRALHFLVDELEGRCSTGRRIGVRGSGVRLLRLTPARPSVPPQSQVRG</sequence>
<dbReference type="Gene3D" id="3.30.750.24">
    <property type="entry name" value="STAS domain"/>
    <property type="match status" value="1"/>
</dbReference>